<evidence type="ECO:0000313" key="2">
    <source>
        <dbReference type="EnsemblMetazoa" id="XP_016984428.1"/>
    </source>
</evidence>
<reference evidence="2" key="3">
    <citation type="submission" date="2025-05" db="UniProtKB">
        <authorList>
            <consortium name="EnsemblMetazoa"/>
        </authorList>
    </citation>
    <scope>IDENTIFICATION</scope>
</reference>
<keyword evidence="3" id="KW-1185">Reference proteome</keyword>
<dbReference type="Proteomes" id="UP001652680">
    <property type="component" value="Unassembled WGS sequence"/>
</dbReference>
<dbReference type="OrthoDB" id="8191652at2759"/>
<keyword evidence="1" id="KW-0812">Transmembrane</keyword>
<sequence length="342" mass="38918">MAIDKTPTQGAAVLLKIKSRSAKLRIRRRLRRLTSTELSGEKRPGRDQEQQMRRKGVPLWTWGLLLIICAGLGLCLQLNDNTLTVSGFLESYKNQYHSIVHNRDNYCDRLHRLGNMVNHVRYHVLHQEQAMEQLERALDNTTFQTIALVGSSGVGKSHTALVLREHFPWAENVKTLSWTGARSVRRVQSMLANLVHCGQNLILIDNMIPEDGQYVPVINELIRGREEIANSTEQPHLKQLTVVLIFSLNRLQSDDVYEAELETLKQLPHTHVITYAPLETVHLVDCISREARVEKVQLEDEHVEEIIRGIDARSSGCKSIRSKVVLYGKPIGTDTDKLYPTD</sequence>
<dbReference type="Gene3D" id="3.40.50.300">
    <property type="entry name" value="P-loop containing nucleotide triphosphate hydrolases"/>
    <property type="match status" value="1"/>
</dbReference>
<keyword evidence="1" id="KW-0472">Membrane</keyword>
<accession>A0A6P4FAU2</accession>
<evidence type="ECO:0000313" key="3">
    <source>
        <dbReference type="Proteomes" id="UP001652680"/>
    </source>
</evidence>
<reference evidence="4" key="2">
    <citation type="submission" date="2025-04" db="UniProtKB">
        <authorList>
            <consortium name="RefSeq"/>
        </authorList>
    </citation>
    <scope>IDENTIFICATION</scope>
</reference>
<dbReference type="InterPro" id="IPR027417">
    <property type="entry name" value="P-loop_NTPase"/>
</dbReference>
<dbReference type="EnsemblMetazoa" id="XM_017128939.1">
    <property type="protein sequence ID" value="XP_016984428.1"/>
    <property type="gene ID" value="LOC108048357"/>
</dbReference>
<gene>
    <name evidence="4" type="primary">LOC108048357</name>
    <name evidence="2" type="synonym">108048357</name>
</gene>
<evidence type="ECO:0000313" key="4">
    <source>
        <dbReference type="RefSeq" id="XP_016984428.1"/>
    </source>
</evidence>
<organism evidence="4">
    <name type="scientific">Drosophila rhopaloa</name>
    <name type="common">Fruit fly</name>
    <dbReference type="NCBI Taxonomy" id="1041015"/>
    <lineage>
        <taxon>Eukaryota</taxon>
        <taxon>Metazoa</taxon>
        <taxon>Ecdysozoa</taxon>
        <taxon>Arthropoda</taxon>
        <taxon>Hexapoda</taxon>
        <taxon>Insecta</taxon>
        <taxon>Pterygota</taxon>
        <taxon>Neoptera</taxon>
        <taxon>Endopterygota</taxon>
        <taxon>Diptera</taxon>
        <taxon>Brachycera</taxon>
        <taxon>Muscomorpha</taxon>
        <taxon>Ephydroidea</taxon>
        <taxon>Drosophilidae</taxon>
        <taxon>Drosophila</taxon>
        <taxon>Sophophora</taxon>
    </lineage>
</organism>
<dbReference type="AlphaFoldDB" id="A0A6P4FAU2"/>
<protein>
    <submittedName>
        <fullName evidence="4">Uncharacterized protein LOC108048357</fullName>
    </submittedName>
</protein>
<dbReference type="GeneID" id="108048357"/>
<name>A0A6P4FAU2_DRORH</name>
<dbReference type="SUPFAM" id="SSF52540">
    <property type="entry name" value="P-loop containing nucleoside triphosphate hydrolases"/>
    <property type="match status" value="1"/>
</dbReference>
<dbReference type="RefSeq" id="XP_016984428.1">
    <property type="nucleotide sequence ID" value="XM_017128939.1"/>
</dbReference>
<keyword evidence="1" id="KW-1133">Transmembrane helix</keyword>
<feature type="transmembrane region" description="Helical" evidence="1">
    <location>
        <begin position="59"/>
        <end position="79"/>
    </location>
</feature>
<proteinExistence type="predicted"/>
<reference evidence="3" key="1">
    <citation type="journal article" date="2021" name="Elife">
        <title>Highly contiguous assemblies of 101 drosophilid genomes.</title>
        <authorList>
            <person name="Kim B.Y."/>
            <person name="Wang J.R."/>
            <person name="Miller D.E."/>
            <person name="Barmina O."/>
            <person name="Delaney E."/>
            <person name="Thompson A."/>
            <person name="Comeault A.A."/>
            <person name="Peede D."/>
            <person name="D'Agostino E.R."/>
            <person name="Pelaez J."/>
            <person name="Aguilar J.M."/>
            <person name="Haji D."/>
            <person name="Matsunaga T."/>
            <person name="Armstrong E.E."/>
            <person name="Zych M."/>
            <person name="Ogawa Y."/>
            <person name="Stamenkovic-Radak M."/>
            <person name="Jelic M."/>
            <person name="Veselinovic M.S."/>
            <person name="Tanaskovic M."/>
            <person name="Eric P."/>
            <person name="Gao J.J."/>
            <person name="Katoh T.K."/>
            <person name="Toda M.J."/>
            <person name="Watabe H."/>
            <person name="Watada M."/>
            <person name="Davis J.S."/>
            <person name="Moyle L.C."/>
            <person name="Manoli G."/>
            <person name="Bertolini E."/>
            <person name="Kostal V."/>
            <person name="Hawley R.S."/>
            <person name="Takahashi A."/>
            <person name="Jones C.D."/>
            <person name="Price D.K."/>
            <person name="Whiteman N."/>
            <person name="Kopp A."/>
            <person name="Matute D.R."/>
            <person name="Petrov D.A."/>
        </authorList>
    </citation>
    <scope>NUCLEOTIDE SEQUENCE [LARGE SCALE GENOMIC DNA]</scope>
</reference>
<evidence type="ECO:0000256" key="1">
    <source>
        <dbReference type="SAM" id="Phobius"/>
    </source>
</evidence>